<evidence type="ECO:0000256" key="3">
    <source>
        <dbReference type="SAM" id="MobiDB-lite"/>
    </source>
</evidence>
<protein>
    <recommendedName>
        <fullName evidence="4">Fumarylacetoacetase-like C-terminal domain-containing protein</fullName>
    </recommendedName>
</protein>
<comment type="similarity">
    <text evidence="1">Belongs to the FAH family.</text>
</comment>
<dbReference type="PANTHER" id="PTHR42796:SF4">
    <property type="entry name" value="FUMARYLACETOACETATE HYDROLASE DOMAIN-CONTAINING PROTEIN 2A"/>
    <property type="match status" value="1"/>
</dbReference>
<dbReference type="PANTHER" id="PTHR42796">
    <property type="entry name" value="FUMARYLACETOACETATE HYDROLASE DOMAIN-CONTAINING PROTEIN 2A-RELATED"/>
    <property type="match status" value="1"/>
</dbReference>
<dbReference type="InterPro" id="IPR036663">
    <property type="entry name" value="Fumarylacetoacetase_C_sf"/>
</dbReference>
<dbReference type="Proteomes" id="UP000697995">
    <property type="component" value="Unassembled WGS sequence"/>
</dbReference>
<evidence type="ECO:0000259" key="4">
    <source>
        <dbReference type="Pfam" id="PF01557"/>
    </source>
</evidence>
<reference evidence="5 6" key="1">
    <citation type="journal article" date="2020" name="Microorganisms">
        <title>Osmotic Adaptation and Compatible Solute Biosynthesis of Phototrophic Bacteria as Revealed from Genome Analyses.</title>
        <authorList>
            <person name="Imhoff J.F."/>
            <person name="Rahn T."/>
            <person name="Kunzel S."/>
            <person name="Keller A."/>
            <person name="Neulinger S.C."/>
        </authorList>
    </citation>
    <scope>NUCLEOTIDE SEQUENCE [LARGE SCALE GENOMIC DNA]</scope>
    <source>
        <strain evidence="5 6">DSM 15382</strain>
    </source>
</reference>
<dbReference type="EMBL" id="NRSG01000042">
    <property type="protein sequence ID" value="MBK1658219.1"/>
    <property type="molecule type" value="Genomic_DNA"/>
</dbReference>
<dbReference type="InterPro" id="IPR051121">
    <property type="entry name" value="FAH"/>
</dbReference>
<dbReference type="Gene3D" id="3.90.850.10">
    <property type="entry name" value="Fumarylacetoacetase-like, C-terminal domain"/>
    <property type="match status" value="1"/>
</dbReference>
<feature type="region of interest" description="Disordered" evidence="3">
    <location>
        <begin position="307"/>
        <end position="328"/>
    </location>
</feature>
<keyword evidence="2" id="KW-0479">Metal-binding</keyword>
<gene>
    <name evidence="5" type="ORF">CKO45_08250</name>
</gene>
<evidence type="ECO:0000256" key="2">
    <source>
        <dbReference type="ARBA" id="ARBA00022723"/>
    </source>
</evidence>
<sequence length="328" mass="34214">MPPRPLRPGGQGRPRRSPSVRAAKSASRPGRRGLGCLRCQLSALRTGGARSGAYGRLWRATTPWSTSGGTTLAGPGTRARPSTASAPLGPWLATSDEASDPRVLAVETDLNGKAMQRGDTRTLAFGVAKLVSSVSRCFAPQPGDVICTGRPPGVGNGRKPSVFLSPGHTVRLAVAGLGEQRQHVVAVRWSPASVLLARCIASGPATTGREHGWIGGGTPPAQENLRPVERGLRVDTACPLGPPVTPSLGMCLGGSGEKRMRSAHVAKSGSTCSSQDGVSAGTLDPCGRPYDGRLGGHQGIRRHSQGLAWRRASSQHRPFAHLPSLRTR</sequence>
<proteinExistence type="inferred from homology"/>
<feature type="region of interest" description="Disordered" evidence="3">
    <location>
        <begin position="65"/>
        <end position="85"/>
    </location>
</feature>
<evidence type="ECO:0000256" key="1">
    <source>
        <dbReference type="ARBA" id="ARBA00010211"/>
    </source>
</evidence>
<comment type="caution">
    <text evidence="5">The sequence shown here is derived from an EMBL/GenBank/DDBJ whole genome shotgun (WGS) entry which is preliminary data.</text>
</comment>
<accession>A0ABS1CWW2</accession>
<dbReference type="RefSeq" id="WP_133220987.1">
    <property type="nucleotide sequence ID" value="NZ_NRSG01000042.1"/>
</dbReference>
<feature type="domain" description="Fumarylacetoacetase-like C-terminal" evidence="4">
    <location>
        <begin position="77"/>
        <end position="185"/>
    </location>
</feature>
<dbReference type="SUPFAM" id="SSF56529">
    <property type="entry name" value="FAH"/>
    <property type="match status" value="1"/>
</dbReference>
<evidence type="ECO:0000313" key="6">
    <source>
        <dbReference type="Proteomes" id="UP000697995"/>
    </source>
</evidence>
<evidence type="ECO:0000313" key="5">
    <source>
        <dbReference type="EMBL" id="MBK1658219.1"/>
    </source>
</evidence>
<feature type="region of interest" description="Disordered" evidence="3">
    <location>
        <begin position="1"/>
        <end position="32"/>
    </location>
</feature>
<dbReference type="Pfam" id="PF01557">
    <property type="entry name" value="FAA_hydrolase"/>
    <property type="match status" value="1"/>
</dbReference>
<organism evidence="5 6">
    <name type="scientific">Paracraurococcus ruber</name>
    <dbReference type="NCBI Taxonomy" id="77675"/>
    <lineage>
        <taxon>Bacteria</taxon>
        <taxon>Pseudomonadati</taxon>
        <taxon>Pseudomonadota</taxon>
        <taxon>Alphaproteobacteria</taxon>
        <taxon>Acetobacterales</taxon>
        <taxon>Roseomonadaceae</taxon>
        <taxon>Paracraurococcus</taxon>
    </lineage>
</organism>
<name>A0ABS1CWW2_9PROT</name>
<keyword evidence="6" id="KW-1185">Reference proteome</keyword>
<dbReference type="InterPro" id="IPR011234">
    <property type="entry name" value="Fumarylacetoacetase-like_C"/>
</dbReference>